<sequence length="60" mass="6677">MSKKKSKPVRIIPGKEYAVTYGVNQIKLVSEAGCAVNETPKDFQVNAALERARKVNKPFK</sequence>
<evidence type="ECO:0000313" key="1">
    <source>
        <dbReference type="EMBL" id="AKN39835.1"/>
    </source>
</evidence>
<protein>
    <submittedName>
        <fullName evidence="1">Uncharacterized protein</fullName>
    </submittedName>
</protein>
<dbReference type="AlphaFoldDB" id="A0A0H3ZU80"/>
<name>A0A0H3ZU80_9VIBR</name>
<accession>A0A0H3ZU80</accession>
<organism evidence="1">
    <name type="scientific">Vibrio tasmaniensis</name>
    <dbReference type="NCBI Taxonomy" id="212663"/>
    <lineage>
        <taxon>Bacteria</taxon>
        <taxon>Pseudomonadati</taxon>
        <taxon>Pseudomonadota</taxon>
        <taxon>Gammaproteobacteria</taxon>
        <taxon>Vibrionales</taxon>
        <taxon>Vibrionaceae</taxon>
        <taxon>Vibrio</taxon>
    </lineage>
</organism>
<dbReference type="EMBL" id="KP795669">
    <property type="protein sequence ID" value="AKN39835.1"/>
    <property type="molecule type" value="Genomic_DNA"/>
</dbReference>
<proteinExistence type="predicted"/>
<reference evidence="1" key="1">
    <citation type="journal article" date="2015" name="MBio">
        <title>Eco-Evolutionary Dynamics of Episomes among Ecologically Cohesive Bacterial Populations.</title>
        <authorList>
            <person name="Xue H."/>
            <person name="Cordero O.X."/>
            <person name="Camas F.M."/>
            <person name="Trimble W."/>
            <person name="Meyer F."/>
            <person name="Guglielmini J."/>
            <person name="Rocha E.P."/>
            <person name="Polz M.F."/>
        </authorList>
    </citation>
    <scope>NUCLEOTIDE SEQUENCE</scope>
    <source>
        <strain evidence="1">ZF_193</strain>
    </source>
</reference>